<dbReference type="PROSITE" id="PS50077">
    <property type="entry name" value="HEAT_REPEAT"/>
    <property type="match status" value="1"/>
</dbReference>
<dbReference type="InterPro" id="IPR016024">
    <property type="entry name" value="ARM-type_fold"/>
</dbReference>
<dbReference type="InterPro" id="IPR011989">
    <property type="entry name" value="ARM-like"/>
</dbReference>
<accession>A0A919JXN3</accession>
<dbReference type="AlphaFoldDB" id="A0A919JXN3"/>
<evidence type="ECO:0008006" key="3">
    <source>
        <dbReference type="Google" id="ProtNLM"/>
    </source>
</evidence>
<protein>
    <recommendedName>
        <fullName evidence="3">HEAT repeat domain-containing protein</fullName>
    </recommendedName>
</protein>
<dbReference type="SUPFAM" id="SSF48371">
    <property type="entry name" value="ARM repeat"/>
    <property type="match status" value="1"/>
</dbReference>
<dbReference type="Pfam" id="PF13646">
    <property type="entry name" value="HEAT_2"/>
    <property type="match status" value="1"/>
</dbReference>
<reference evidence="1" key="1">
    <citation type="submission" date="2021-01" db="EMBL/GenBank/DDBJ databases">
        <title>Whole genome shotgun sequence of Actinoplanes rishiriensis NBRC 108556.</title>
        <authorList>
            <person name="Komaki H."/>
            <person name="Tamura T."/>
        </authorList>
    </citation>
    <scope>NUCLEOTIDE SEQUENCE</scope>
    <source>
        <strain evidence="1">NBRC 108556</strain>
    </source>
</reference>
<dbReference type="Proteomes" id="UP000636960">
    <property type="component" value="Unassembled WGS sequence"/>
</dbReference>
<proteinExistence type="predicted"/>
<sequence length="150" mass="15896">MACAARGVREVVAACVELIEGGEADPALLLVLGGPDAPQYLHAPDDQRYWLRVWGTRGLGWALGVTGAPAADEPAIVGAILTSLGDGWWRVREQGLKIIARYGVDDAQPVVVELLSDEVPRVRVAAARALRVLSTGSRRERGPGPDRAPG</sequence>
<dbReference type="InterPro" id="IPR021133">
    <property type="entry name" value="HEAT_type_2"/>
</dbReference>
<evidence type="ECO:0000313" key="1">
    <source>
        <dbReference type="EMBL" id="GIE95134.1"/>
    </source>
</evidence>
<comment type="caution">
    <text evidence="1">The sequence shown here is derived from an EMBL/GenBank/DDBJ whole genome shotgun (WGS) entry which is preliminary data.</text>
</comment>
<name>A0A919JXN3_9ACTN</name>
<dbReference type="Gene3D" id="1.25.10.10">
    <property type="entry name" value="Leucine-rich Repeat Variant"/>
    <property type="match status" value="1"/>
</dbReference>
<gene>
    <name evidence="1" type="ORF">Ari01nite_25990</name>
</gene>
<dbReference type="EMBL" id="BOMV01000024">
    <property type="protein sequence ID" value="GIE95134.1"/>
    <property type="molecule type" value="Genomic_DNA"/>
</dbReference>
<keyword evidence="2" id="KW-1185">Reference proteome</keyword>
<evidence type="ECO:0000313" key="2">
    <source>
        <dbReference type="Proteomes" id="UP000636960"/>
    </source>
</evidence>
<organism evidence="1 2">
    <name type="scientific">Paractinoplanes rishiriensis</name>
    <dbReference type="NCBI Taxonomy" id="1050105"/>
    <lineage>
        <taxon>Bacteria</taxon>
        <taxon>Bacillati</taxon>
        <taxon>Actinomycetota</taxon>
        <taxon>Actinomycetes</taxon>
        <taxon>Micromonosporales</taxon>
        <taxon>Micromonosporaceae</taxon>
        <taxon>Paractinoplanes</taxon>
    </lineage>
</organism>